<comment type="similarity">
    <text evidence="1">Belongs to the helicase family. RecQ subfamily.</text>
</comment>
<dbReference type="GO" id="GO:0006310">
    <property type="term" value="P:DNA recombination"/>
    <property type="evidence" value="ECO:0007669"/>
    <property type="project" value="InterPro"/>
</dbReference>
<dbReference type="InterPro" id="IPR011545">
    <property type="entry name" value="DEAD/DEAH_box_helicase_dom"/>
</dbReference>
<dbReference type="PROSITE" id="PS51194">
    <property type="entry name" value="HELICASE_CTER"/>
    <property type="match status" value="1"/>
</dbReference>
<sequence>MTEISPTPSLRDLENLLQQIWGYSSFRFPQAEVIQSLLNAQDAVVVMPTGGGKSICFQLPAVLQEGLTIVVSPLIALMENQVQELRDRRLSAACLHNELSRYHRRQVLQSLAQGQLSLLYVAPETLLSPNLWTILCQPQIKIRGLMLDEAHCLVQWGDSFRPVYRRLGSFRQALLRQNPQAKPFGIAAFTATATPETQQDIATSLQLKKPRIFALSPYRSHLRLMVKIAWSNRCRRDLMLNFINLHPGQSGLIYVRSRRESELLSQALRLLKYETIAYHGGLGSQQRREIEQQWLRGELPFVVCTNAFGLGINKPDIRWILHYHPPALLSEYLQEIGRGGRDQLPANCLTLISEPTGWLDPSDRQRQGFFQQQLEQQYRQATAIARQIPRQGEIQAIKATFPDLELSLSLLHCLGQLEWLDPFHYRLLNDRHSPHFSPINAIAVQSVQPYLRTRRCRWQFLLQAFGWLSEAKNLACGQCDNCRRFKFKL</sequence>
<evidence type="ECO:0000259" key="14">
    <source>
        <dbReference type="PROSITE" id="PS51194"/>
    </source>
</evidence>
<feature type="domain" description="Helicase ATP-binding" evidence="13">
    <location>
        <begin position="34"/>
        <end position="211"/>
    </location>
</feature>
<keyword evidence="7" id="KW-0238">DNA-binding</keyword>
<evidence type="ECO:0000256" key="9">
    <source>
        <dbReference type="ARBA" id="ARBA00034617"/>
    </source>
</evidence>
<dbReference type="KEGG" id="wna:KA717_11930"/>
<dbReference type="Pfam" id="PF16124">
    <property type="entry name" value="RecQ_Zn_bind"/>
    <property type="match status" value="1"/>
</dbReference>
<dbReference type="SMART" id="SM00490">
    <property type="entry name" value="HELICc"/>
    <property type="match status" value="1"/>
</dbReference>
<proteinExistence type="inferred from homology"/>
<accession>A0A977L0G2</accession>
<keyword evidence="6" id="KW-0067">ATP-binding</keyword>
<dbReference type="PANTHER" id="PTHR13710">
    <property type="entry name" value="DNA HELICASE RECQ FAMILY MEMBER"/>
    <property type="match status" value="1"/>
</dbReference>
<dbReference type="GO" id="GO:0043590">
    <property type="term" value="C:bacterial nucleoid"/>
    <property type="evidence" value="ECO:0007669"/>
    <property type="project" value="TreeGrafter"/>
</dbReference>
<evidence type="ECO:0000256" key="8">
    <source>
        <dbReference type="ARBA" id="ARBA00023235"/>
    </source>
</evidence>
<keyword evidence="3" id="KW-0547">Nucleotide-binding</keyword>
<dbReference type="GO" id="GO:0005524">
    <property type="term" value="F:ATP binding"/>
    <property type="evidence" value="ECO:0007669"/>
    <property type="project" value="UniProtKB-KW"/>
</dbReference>
<dbReference type="GO" id="GO:0003677">
    <property type="term" value="F:DNA binding"/>
    <property type="evidence" value="ECO:0007669"/>
    <property type="project" value="UniProtKB-KW"/>
</dbReference>
<dbReference type="Pfam" id="PF00270">
    <property type="entry name" value="DEAD"/>
    <property type="match status" value="1"/>
</dbReference>
<dbReference type="GO" id="GO:0006281">
    <property type="term" value="P:DNA repair"/>
    <property type="evidence" value="ECO:0007669"/>
    <property type="project" value="TreeGrafter"/>
</dbReference>
<dbReference type="NCBIfam" id="TIGR00614">
    <property type="entry name" value="recQ_fam"/>
    <property type="match status" value="1"/>
</dbReference>
<dbReference type="Pfam" id="PF00271">
    <property type="entry name" value="Helicase_C"/>
    <property type="match status" value="1"/>
</dbReference>
<evidence type="ECO:0000256" key="12">
    <source>
        <dbReference type="ARBA" id="ARBA00044550"/>
    </source>
</evidence>
<dbReference type="AlphaFoldDB" id="A0A977L0G2"/>
<evidence type="ECO:0000256" key="7">
    <source>
        <dbReference type="ARBA" id="ARBA00023125"/>
    </source>
</evidence>
<dbReference type="GO" id="GO:0030894">
    <property type="term" value="C:replisome"/>
    <property type="evidence" value="ECO:0007669"/>
    <property type="project" value="TreeGrafter"/>
</dbReference>
<dbReference type="PANTHER" id="PTHR13710:SF105">
    <property type="entry name" value="ATP-DEPENDENT DNA HELICASE Q1"/>
    <property type="match status" value="1"/>
</dbReference>
<dbReference type="PROSITE" id="PS51192">
    <property type="entry name" value="HELICASE_ATP_BIND_1"/>
    <property type="match status" value="1"/>
</dbReference>
<dbReference type="InterPro" id="IPR001650">
    <property type="entry name" value="Helicase_C-like"/>
</dbReference>
<dbReference type="GO" id="GO:0046872">
    <property type="term" value="F:metal ion binding"/>
    <property type="evidence" value="ECO:0007669"/>
    <property type="project" value="UniProtKB-KW"/>
</dbReference>
<comment type="catalytic activity">
    <reaction evidence="9">
        <text>Couples ATP hydrolysis with the unwinding of duplex DNA by translocating in the 3'-5' direction.</text>
        <dbReference type="EC" id="5.6.2.4"/>
    </reaction>
</comment>
<gene>
    <name evidence="15" type="ORF">KA717_11930</name>
</gene>
<keyword evidence="2" id="KW-0479">Metal-binding</keyword>
<dbReference type="SUPFAM" id="SSF52540">
    <property type="entry name" value="P-loop containing nucleoside triphosphate hydrolases"/>
    <property type="match status" value="1"/>
</dbReference>
<evidence type="ECO:0000256" key="3">
    <source>
        <dbReference type="ARBA" id="ARBA00022741"/>
    </source>
</evidence>
<dbReference type="GO" id="GO:0005737">
    <property type="term" value="C:cytoplasm"/>
    <property type="evidence" value="ECO:0007669"/>
    <property type="project" value="TreeGrafter"/>
</dbReference>
<dbReference type="GO" id="GO:0009378">
    <property type="term" value="F:four-way junction helicase activity"/>
    <property type="evidence" value="ECO:0007669"/>
    <property type="project" value="TreeGrafter"/>
</dbReference>
<dbReference type="SMART" id="SM00487">
    <property type="entry name" value="DEXDc"/>
    <property type="match status" value="1"/>
</dbReference>
<dbReference type="Gene3D" id="3.40.50.300">
    <property type="entry name" value="P-loop containing nucleotide triphosphate hydrolases"/>
    <property type="match status" value="2"/>
</dbReference>
<keyword evidence="8" id="KW-0413">Isomerase</keyword>
<keyword evidence="5 15" id="KW-0347">Helicase</keyword>
<dbReference type="InterPro" id="IPR014001">
    <property type="entry name" value="Helicase_ATP-bd"/>
</dbReference>
<dbReference type="EC" id="5.6.2.4" evidence="10"/>
<evidence type="ECO:0000256" key="11">
    <source>
        <dbReference type="ARBA" id="ARBA00044535"/>
    </source>
</evidence>
<dbReference type="InterPro" id="IPR004589">
    <property type="entry name" value="DNA_helicase_ATP-dep_RecQ"/>
</dbReference>
<dbReference type="InterPro" id="IPR032284">
    <property type="entry name" value="RecQ_Zn-bd"/>
</dbReference>
<evidence type="ECO:0000256" key="2">
    <source>
        <dbReference type="ARBA" id="ARBA00022723"/>
    </source>
</evidence>
<dbReference type="Proteomes" id="UP001065613">
    <property type="component" value="Chromosome"/>
</dbReference>
<dbReference type="GO" id="GO:0016787">
    <property type="term" value="F:hydrolase activity"/>
    <property type="evidence" value="ECO:0007669"/>
    <property type="project" value="UniProtKB-KW"/>
</dbReference>
<evidence type="ECO:0000256" key="4">
    <source>
        <dbReference type="ARBA" id="ARBA00022801"/>
    </source>
</evidence>
<name>A0A977L0G2_9CYAN</name>
<protein>
    <recommendedName>
        <fullName evidence="11">ATP-dependent DNA helicase RecQ</fullName>
        <ecNumber evidence="10">5.6.2.4</ecNumber>
    </recommendedName>
    <alternativeName>
        <fullName evidence="12">DNA 3'-5' helicase RecQ</fullName>
    </alternativeName>
</protein>
<dbReference type="GO" id="GO:0043138">
    <property type="term" value="F:3'-5' DNA helicase activity"/>
    <property type="evidence" value="ECO:0007669"/>
    <property type="project" value="UniProtKB-EC"/>
</dbReference>
<feature type="domain" description="Helicase C-terminal" evidence="14">
    <location>
        <begin position="237"/>
        <end position="396"/>
    </location>
</feature>
<evidence type="ECO:0000256" key="5">
    <source>
        <dbReference type="ARBA" id="ARBA00022806"/>
    </source>
</evidence>
<organism evidence="15">
    <name type="scientific">Woronichinia naegeliana WA131</name>
    <dbReference type="NCBI Taxonomy" id="2824559"/>
    <lineage>
        <taxon>Bacteria</taxon>
        <taxon>Bacillati</taxon>
        <taxon>Cyanobacteriota</taxon>
        <taxon>Cyanophyceae</taxon>
        <taxon>Synechococcales</taxon>
        <taxon>Coelosphaeriaceae</taxon>
        <taxon>Woronichinia</taxon>
    </lineage>
</organism>
<evidence type="ECO:0000256" key="1">
    <source>
        <dbReference type="ARBA" id="ARBA00005446"/>
    </source>
</evidence>
<dbReference type="CDD" id="cd17920">
    <property type="entry name" value="DEXHc_RecQ"/>
    <property type="match status" value="1"/>
</dbReference>
<keyword evidence="4" id="KW-0378">Hydrolase</keyword>
<evidence type="ECO:0000313" key="15">
    <source>
        <dbReference type="EMBL" id="UXE63286.1"/>
    </source>
</evidence>
<reference evidence="15" key="1">
    <citation type="submission" date="2021-04" db="EMBL/GenBank/DDBJ databases">
        <title>Genome sequence of Woronichinia naegeliana from Washington state freshwater lake bloom.</title>
        <authorList>
            <person name="Dreher T.W."/>
        </authorList>
    </citation>
    <scope>NUCLEOTIDE SEQUENCE</scope>
    <source>
        <strain evidence="15">WA131</strain>
    </source>
</reference>
<evidence type="ECO:0000259" key="13">
    <source>
        <dbReference type="PROSITE" id="PS51192"/>
    </source>
</evidence>
<dbReference type="EMBL" id="CP073041">
    <property type="protein sequence ID" value="UXE63286.1"/>
    <property type="molecule type" value="Genomic_DNA"/>
</dbReference>
<evidence type="ECO:0000256" key="6">
    <source>
        <dbReference type="ARBA" id="ARBA00022840"/>
    </source>
</evidence>
<dbReference type="InterPro" id="IPR027417">
    <property type="entry name" value="P-loop_NTPase"/>
</dbReference>
<evidence type="ECO:0000256" key="10">
    <source>
        <dbReference type="ARBA" id="ARBA00034808"/>
    </source>
</evidence>